<dbReference type="EMBL" id="HACG01052424">
    <property type="protein sequence ID" value="CEK99295.1"/>
    <property type="molecule type" value="Transcribed_RNA"/>
</dbReference>
<reference evidence="1" key="1">
    <citation type="submission" date="2014-12" db="EMBL/GenBank/DDBJ databases">
        <title>Insight into the proteome of Arion vulgaris.</title>
        <authorList>
            <person name="Aradska J."/>
            <person name="Bulat T."/>
            <person name="Smidak R."/>
            <person name="Sarate P."/>
            <person name="Gangsoo J."/>
            <person name="Sialana F."/>
            <person name="Bilban M."/>
            <person name="Lubec G."/>
        </authorList>
    </citation>
    <scope>NUCLEOTIDE SEQUENCE</scope>
    <source>
        <tissue evidence="1">Skin</tissue>
    </source>
</reference>
<sequence length="68" mass="8190">YKALKMEEGRRNRAIIIKLEDLYQDYQSFLTLLNHEKRKLATAEERFKTKSEMLGRHDGIVEKIEEQH</sequence>
<feature type="non-terminal residue" evidence="1">
    <location>
        <position position="68"/>
    </location>
</feature>
<feature type="non-terminal residue" evidence="1">
    <location>
        <position position="1"/>
    </location>
</feature>
<protein>
    <submittedName>
        <fullName evidence="1">Uncharacterized protein</fullName>
    </submittedName>
</protein>
<accession>A0A0B7C4A5</accession>
<organism evidence="1">
    <name type="scientific">Arion vulgaris</name>
    <dbReference type="NCBI Taxonomy" id="1028688"/>
    <lineage>
        <taxon>Eukaryota</taxon>
        <taxon>Metazoa</taxon>
        <taxon>Spiralia</taxon>
        <taxon>Lophotrochozoa</taxon>
        <taxon>Mollusca</taxon>
        <taxon>Gastropoda</taxon>
        <taxon>Heterobranchia</taxon>
        <taxon>Euthyneura</taxon>
        <taxon>Panpulmonata</taxon>
        <taxon>Eupulmonata</taxon>
        <taxon>Stylommatophora</taxon>
        <taxon>Helicina</taxon>
        <taxon>Arionoidea</taxon>
        <taxon>Arionidae</taxon>
        <taxon>Arion</taxon>
    </lineage>
</organism>
<evidence type="ECO:0000313" key="1">
    <source>
        <dbReference type="EMBL" id="CEK99295.1"/>
    </source>
</evidence>
<gene>
    <name evidence="1" type="primary">ORF220913</name>
</gene>
<name>A0A0B7C4A5_9EUPU</name>
<dbReference type="AlphaFoldDB" id="A0A0B7C4A5"/>
<proteinExistence type="predicted"/>